<sequence length="100" mass="11082">MKKEQLGMAPNSAFSLPIDLEKRALSNGEYTLTVAASDKTNNKWQLTKDFTVSQAVTAHEEQTTTPKQAFPWTLTISVGIIVIALIVVLVLVIVRKNKRN</sequence>
<dbReference type="InterPro" id="IPR021759">
    <property type="entry name" value="WxLIP_HBD"/>
</dbReference>
<dbReference type="STRING" id="1265861.BCAMP_10905"/>
<protein>
    <recommendedName>
        <fullName evidence="2">WxL Interacting Protein host binding domain-containing protein</fullName>
    </recommendedName>
</protein>
<gene>
    <name evidence="3" type="ORF">BCAMP_10905</name>
</gene>
<keyword evidence="1" id="KW-0472">Membrane</keyword>
<keyword evidence="1" id="KW-1133">Transmembrane helix</keyword>
<dbReference type="Proteomes" id="UP000019243">
    <property type="component" value="Unassembled WGS sequence"/>
</dbReference>
<proteinExistence type="predicted"/>
<keyword evidence="4" id="KW-1185">Reference proteome</keyword>
<evidence type="ECO:0000313" key="3">
    <source>
        <dbReference type="EMBL" id="EUJ36316.1"/>
    </source>
</evidence>
<feature type="transmembrane region" description="Helical" evidence="1">
    <location>
        <begin position="69"/>
        <end position="94"/>
    </location>
</feature>
<dbReference type="Pfam" id="PF11797">
    <property type="entry name" value="WxLIP_HBD"/>
    <property type="match status" value="1"/>
</dbReference>
<evidence type="ECO:0000259" key="2">
    <source>
        <dbReference type="Pfam" id="PF11797"/>
    </source>
</evidence>
<name>W7CKG8_9LIST</name>
<comment type="caution">
    <text evidence="3">The sequence shown here is derived from an EMBL/GenBank/DDBJ whole genome shotgun (WGS) entry which is preliminary data.</text>
</comment>
<evidence type="ECO:0000313" key="4">
    <source>
        <dbReference type="Proteomes" id="UP000019243"/>
    </source>
</evidence>
<evidence type="ECO:0000256" key="1">
    <source>
        <dbReference type="SAM" id="Phobius"/>
    </source>
</evidence>
<dbReference type="EMBL" id="AODH01000047">
    <property type="protein sequence ID" value="EUJ36316.1"/>
    <property type="molecule type" value="Genomic_DNA"/>
</dbReference>
<feature type="domain" description="WxL Interacting Protein host binding" evidence="2">
    <location>
        <begin position="2"/>
        <end position="56"/>
    </location>
</feature>
<reference evidence="3 4" key="1">
    <citation type="submission" date="2012-12" db="EMBL/GenBank/DDBJ databases">
        <title>Novel taxa of Listeriaceae from agricultural environments in the United States.</title>
        <authorList>
            <person name="den Bakker H.C."/>
            <person name="Allred A."/>
            <person name="Warchocki S."/>
            <person name="Wright E.M."/>
            <person name="Burrell A."/>
            <person name="Nightingale K.K."/>
            <person name="Kephart D."/>
            <person name="Wiedmann M."/>
        </authorList>
    </citation>
    <scope>NUCLEOTIDE SEQUENCE [LARGE SCALE GENOMIC DNA]</scope>
    <source>
        <strain evidence="3 4">FSL F6-1037</strain>
    </source>
</reference>
<dbReference type="AlphaFoldDB" id="W7CKG8"/>
<keyword evidence="1" id="KW-0812">Transmembrane</keyword>
<accession>W7CKG8</accession>
<organism evidence="3 4">
    <name type="scientific">Brochothrix campestris FSL F6-1037</name>
    <dbReference type="NCBI Taxonomy" id="1265861"/>
    <lineage>
        <taxon>Bacteria</taxon>
        <taxon>Bacillati</taxon>
        <taxon>Bacillota</taxon>
        <taxon>Bacilli</taxon>
        <taxon>Bacillales</taxon>
        <taxon>Listeriaceae</taxon>
        <taxon>Brochothrix</taxon>
    </lineage>
</organism>